<evidence type="ECO:0000313" key="1">
    <source>
        <dbReference type="EMBL" id="GAY75015.1"/>
    </source>
</evidence>
<protein>
    <submittedName>
        <fullName evidence="1">Uncharacterized protein</fullName>
    </submittedName>
</protein>
<comment type="caution">
    <text evidence="1">The sequence shown here is derived from an EMBL/GenBank/DDBJ whole genome shotgun (WGS) entry which is preliminary data.</text>
</comment>
<accession>A0A4Y1Z7Q4</accession>
<dbReference type="Proteomes" id="UP000319716">
    <property type="component" value="Unassembled WGS sequence"/>
</dbReference>
<proteinExistence type="predicted"/>
<reference evidence="1 2" key="1">
    <citation type="submission" date="2017-11" db="EMBL/GenBank/DDBJ databases">
        <title>Draft Genome Sequence of Sporolactobacillus inulinus NBRC 111894 Isolated from Koso, a Japanese Sugar-Vegetable Fermented Beverage.</title>
        <authorList>
            <person name="Chiou T.Y."/>
            <person name="Oshima K."/>
            <person name="Suda W."/>
            <person name="Hattori M."/>
            <person name="Takahashi T."/>
        </authorList>
    </citation>
    <scope>NUCLEOTIDE SEQUENCE [LARGE SCALE GENOMIC DNA]</scope>
    <source>
        <strain evidence="1 2">NBRC111894</strain>
    </source>
</reference>
<gene>
    <name evidence="1" type="ORF">NBRC111894_569</name>
</gene>
<organism evidence="1 2">
    <name type="scientific">Sporolactobacillus inulinus</name>
    <dbReference type="NCBI Taxonomy" id="2078"/>
    <lineage>
        <taxon>Bacteria</taxon>
        <taxon>Bacillati</taxon>
        <taxon>Bacillota</taxon>
        <taxon>Bacilli</taxon>
        <taxon>Bacillales</taxon>
        <taxon>Sporolactobacillaceae</taxon>
        <taxon>Sporolactobacillus</taxon>
    </lineage>
</organism>
<dbReference type="AlphaFoldDB" id="A0A4Y1Z7Q4"/>
<evidence type="ECO:0000313" key="2">
    <source>
        <dbReference type="Proteomes" id="UP000319716"/>
    </source>
</evidence>
<sequence>MVIERKKNRKGIANTVLSAQKYRRQSDLRIRSVIKFNHHLNKWLMHE</sequence>
<dbReference type="EMBL" id="BEXB01000003">
    <property type="protein sequence ID" value="GAY75015.1"/>
    <property type="molecule type" value="Genomic_DNA"/>
</dbReference>
<name>A0A4Y1Z7Q4_9BACL</name>